<comment type="caution">
    <text evidence="2">The sequence shown here is derived from an EMBL/GenBank/DDBJ whole genome shotgun (WGS) entry which is preliminary data.</text>
</comment>
<dbReference type="RefSeq" id="WP_343495283.1">
    <property type="nucleotide sequence ID" value="NZ_JBCPYA010000024.1"/>
</dbReference>
<organism evidence="2 3">
    <name type="scientific">Burkholderia theae</name>
    <dbReference type="NCBI Taxonomy" id="3143496"/>
    <lineage>
        <taxon>Bacteria</taxon>
        <taxon>Pseudomonadati</taxon>
        <taxon>Pseudomonadota</taxon>
        <taxon>Betaproteobacteria</taxon>
        <taxon>Burkholderiales</taxon>
        <taxon>Burkholderiaceae</taxon>
        <taxon>Burkholderia</taxon>
    </lineage>
</organism>
<protein>
    <recommendedName>
        <fullName evidence="4">Transposase</fullName>
    </recommendedName>
</protein>
<evidence type="ECO:0008006" key="4">
    <source>
        <dbReference type="Google" id="ProtNLM"/>
    </source>
</evidence>
<accession>A0ABU9WU30</accession>
<reference evidence="2 3" key="1">
    <citation type="submission" date="2024-05" db="EMBL/GenBank/DDBJ databases">
        <title>Burkholderia sp. Nov. a novel bacteria isolated from rhizosphere soil of Camellia sinensis.</title>
        <authorList>
            <person name="Dong Y."/>
        </authorList>
    </citation>
    <scope>NUCLEOTIDE SEQUENCE [LARGE SCALE GENOMIC DNA]</scope>
    <source>
        <strain evidence="2 3">GS2Y</strain>
    </source>
</reference>
<keyword evidence="3" id="KW-1185">Reference proteome</keyword>
<evidence type="ECO:0000313" key="3">
    <source>
        <dbReference type="Proteomes" id="UP001466933"/>
    </source>
</evidence>
<name>A0ABU9WU30_9BURK</name>
<feature type="region of interest" description="Disordered" evidence="1">
    <location>
        <begin position="26"/>
        <end position="71"/>
    </location>
</feature>
<evidence type="ECO:0000256" key="1">
    <source>
        <dbReference type="SAM" id="MobiDB-lite"/>
    </source>
</evidence>
<evidence type="ECO:0000313" key="2">
    <source>
        <dbReference type="EMBL" id="MEN2475289.1"/>
    </source>
</evidence>
<gene>
    <name evidence="2" type="ORF">VOI36_35885</name>
</gene>
<sequence>MPENVVPRRQYTKEFKAETVRLAESVGQHECSSDRARYREECHPGSRSERSRRSGTDEAPQTFSGSRVFRKPVALPDRDRGLRWLARLGAPTGWLWASNQAQSRAMCKTNLAPYVLSIPINFPIMHFYQLWHERSHHSGELRQLHRLVTDPATSLA</sequence>
<proteinExistence type="predicted"/>
<dbReference type="Proteomes" id="UP001466933">
    <property type="component" value="Unassembled WGS sequence"/>
</dbReference>
<feature type="compositionally biased region" description="Basic and acidic residues" evidence="1">
    <location>
        <begin position="31"/>
        <end position="56"/>
    </location>
</feature>
<dbReference type="EMBL" id="JBCPYA010000024">
    <property type="protein sequence ID" value="MEN2475289.1"/>
    <property type="molecule type" value="Genomic_DNA"/>
</dbReference>